<evidence type="ECO:0000256" key="1">
    <source>
        <dbReference type="SAM" id="SignalP"/>
    </source>
</evidence>
<sequence length="122" mass="12811">MDLKRLPSLRTALPLALLAAGCILSPSAHAAPPELEAPSLVSPSLGCGASPAANVLLGRVAMQRHQNRARPRRPHRRNHIEAAPVAEPVASLSQAFYTCATTPLFAIPVGTGWLAVGPVRRS</sequence>
<dbReference type="PROSITE" id="PS51257">
    <property type="entry name" value="PROKAR_LIPOPROTEIN"/>
    <property type="match status" value="1"/>
</dbReference>
<evidence type="ECO:0008006" key="4">
    <source>
        <dbReference type="Google" id="ProtNLM"/>
    </source>
</evidence>
<name>A0A1G6XGG7_9PROT</name>
<keyword evidence="3" id="KW-1185">Reference proteome</keyword>
<dbReference type="EMBL" id="FMZX01000012">
    <property type="protein sequence ID" value="SDD77308.1"/>
    <property type="molecule type" value="Genomic_DNA"/>
</dbReference>
<organism evidence="2 3">
    <name type="scientific">Belnapia rosea</name>
    <dbReference type="NCBI Taxonomy" id="938405"/>
    <lineage>
        <taxon>Bacteria</taxon>
        <taxon>Pseudomonadati</taxon>
        <taxon>Pseudomonadota</taxon>
        <taxon>Alphaproteobacteria</taxon>
        <taxon>Acetobacterales</taxon>
        <taxon>Roseomonadaceae</taxon>
        <taxon>Belnapia</taxon>
    </lineage>
</organism>
<protein>
    <recommendedName>
        <fullName evidence="4">Lipoprotein</fullName>
    </recommendedName>
</protein>
<dbReference type="Proteomes" id="UP000198925">
    <property type="component" value="Unassembled WGS sequence"/>
</dbReference>
<keyword evidence="1" id="KW-0732">Signal</keyword>
<feature type="signal peptide" evidence="1">
    <location>
        <begin position="1"/>
        <end position="30"/>
    </location>
</feature>
<gene>
    <name evidence="2" type="ORF">SAMN04487779_101255</name>
</gene>
<evidence type="ECO:0000313" key="2">
    <source>
        <dbReference type="EMBL" id="SDD77308.1"/>
    </source>
</evidence>
<reference evidence="2 3" key="1">
    <citation type="submission" date="2016-10" db="EMBL/GenBank/DDBJ databases">
        <authorList>
            <person name="de Groot N.N."/>
        </authorList>
    </citation>
    <scope>NUCLEOTIDE SEQUENCE [LARGE SCALE GENOMIC DNA]</scope>
    <source>
        <strain evidence="2 3">CPCC 100156</strain>
    </source>
</reference>
<dbReference type="AlphaFoldDB" id="A0A1G6XGG7"/>
<dbReference type="STRING" id="938405.SAMN02927895_03661"/>
<proteinExistence type="predicted"/>
<evidence type="ECO:0000313" key="3">
    <source>
        <dbReference type="Proteomes" id="UP000198925"/>
    </source>
</evidence>
<accession>A0A1G6XGG7</accession>
<feature type="chain" id="PRO_5011580053" description="Lipoprotein" evidence="1">
    <location>
        <begin position="31"/>
        <end position="122"/>
    </location>
</feature>